<accession>A0A0C2XV23</accession>
<feature type="region of interest" description="Disordered" evidence="1">
    <location>
        <begin position="26"/>
        <end position="101"/>
    </location>
</feature>
<feature type="compositionally biased region" description="Polar residues" evidence="1">
    <location>
        <begin position="386"/>
        <end position="402"/>
    </location>
</feature>
<feature type="compositionally biased region" description="Polar residues" evidence="1">
    <location>
        <begin position="172"/>
        <end position="182"/>
    </location>
</feature>
<name>A0A0C2XV23_SERVB</name>
<feature type="region of interest" description="Disordered" evidence="1">
    <location>
        <begin position="118"/>
        <end position="411"/>
    </location>
</feature>
<dbReference type="HOGENOM" id="CLU_746205_0_0_1"/>
<sequence length="411" mass="43863">MEGSEFALTSALLAVLGSVVYYSWTGSKPTSQQPEGSRAASTYTRPKLSTKRGKKRRINETSSFVPASTDHDDSAMETSPSDARPKYSKPSPATPRVVVQRSVEATIPGGLAPLLSASEMESTHSAGSSASKSAQKKKKKAPKKEKPIESENERMHPGGLMLAPPPPPPNVPSSKQKGSPQSYRHETSEASEFDSGREWMIVDKGKSRRGRGGAGHMESASDTGVTTSVTEEEGSVASVSQPPSATRERGNTLTSAQKLLPKTAETKVDDMLEGPKPGIARVMRVTGTSSVEGTDAEGFGADGEEDPTWSIVPVKQRGGSGTPSNSRQNTATAASSSSGPTKKQKYNAKQREAEKAAKEAEEKDRQERLRQHRKEQEKARIADASRGSTNKNTLSGGQQAKLDSNGKLVWD</sequence>
<dbReference type="AlphaFoldDB" id="A0A0C2XV23"/>
<dbReference type="Proteomes" id="UP000054097">
    <property type="component" value="Unassembled WGS sequence"/>
</dbReference>
<feature type="compositionally biased region" description="Low complexity" evidence="1">
    <location>
        <begin position="324"/>
        <end position="338"/>
    </location>
</feature>
<evidence type="ECO:0000313" key="2">
    <source>
        <dbReference type="EMBL" id="KIM32737.1"/>
    </source>
</evidence>
<feature type="compositionally biased region" description="Basic residues" evidence="1">
    <location>
        <begin position="48"/>
        <end position="57"/>
    </location>
</feature>
<dbReference type="EMBL" id="KN824279">
    <property type="protein sequence ID" value="KIM32737.1"/>
    <property type="molecule type" value="Genomic_DNA"/>
</dbReference>
<proteinExistence type="predicted"/>
<feature type="compositionally biased region" description="Basic residues" evidence="1">
    <location>
        <begin position="134"/>
        <end position="143"/>
    </location>
</feature>
<reference evidence="2 3" key="1">
    <citation type="submission" date="2014-04" db="EMBL/GenBank/DDBJ databases">
        <authorList>
            <consortium name="DOE Joint Genome Institute"/>
            <person name="Kuo A."/>
            <person name="Zuccaro A."/>
            <person name="Kohler A."/>
            <person name="Nagy L.G."/>
            <person name="Floudas D."/>
            <person name="Copeland A."/>
            <person name="Barry K.W."/>
            <person name="Cichocki N."/>
            <person name="Veneault-Fourrey C."/>
            <person name="LaButti K."/>
            <person name="Lindquist E.A."/>
            <person name="Lipzen A."/>
            <person name="Lundell T."/>
            <person name="Morin E."/>
            <person name="Murat C."/>
            <person name="Sun H."/>
            <person name="Tunlid A."/>
            <person name="Henrissat B."/>
            <person name="Grigoriev I.V."/>
            <person name="Hibbett D.S."/>
            <person name="Martin F."/>
            <person name="Nordberg H.P."/>
            <person name="Cantor M.N."/>
            <person name="Hua S.X."/>
        </authorList>
    </citation>
    <scope>NUCLEOTIDE SEQUENCE [LARGE SCALE GENOMIC DNA]</scope>
    <source>
        <strain evidence="2 3">MAFF 305830</strain>
    </source>
</reference>
<evidence type="ECO:0000256" key="1">
    <source>
        <dbReference type="SAM" id="MobiDB-lite"/>
    </source>
</evidence>
<reference evidence="3" key="2">
    <citation type="submission" date="2015-01" db="EMBL/GenBank/DDBJ databases">
        <title>Evolutionary Origins and Diversification of the Mycorrhizal Mutualists.</title>
        <authorList>
            <consortium name="DOE Joint Genome Institute"/>
            <consortium name="Mycorrhizal Genomics Consortium"/>
            <person name="Kohler A."/>
            <person name="Kuo A."/>
            <person name="Nagy L.G."/>
            <person name="Floudas D."/>
            <person name="Copeland A."/>
            <person name="Barry K.W."/>
            <person name="Cichocki N."/>
            <person name="Veneault-Fourrey C."/>
            <person name="LaButti K."/>
            <person name="Lindquist E.A."/>
            <person name="Lipzen A."/>
            <person name="Lundell T."/>
            <person name="Morin E."/>
            <person name="Murat C."/>
            <person name="Riley R."/>
            <person name="Ohm R."/>
            <person name="Sun H."/>
            <person name="Tunlid A."/>
            <person name="Henrissat B."/>
            <person name="Grigoriev I.V."/>
            <person name="Hibbett D.S."/>
            <person name="Martin F."/>
        </authorList>
    </citation>
    <scope>NUCLEOTIDE SEQUENCE [LARGE SCALE GENOMIC DNA]</scope>
    <source>
        <strain evidence="3">MAFF 305830</strain>
    </source>
</reference>
<feature type="compositionally biased region" description="Basic and acidic residues" evidence="1">
    <location>
        <begin position="349"/>
        <end position="383"/>
    </location>
</feature>
<feature type="compositionally biased region" description="Low complexity" evidence="1">
    <location>
        <begin position="223"/>
        <end position="240"/>
    </location>
</feature>
<keyword evidence="3" id="KW-1185">Reference proteome</keyword>
<gene>
    <name evidence="2" type="ORF">M408DRAFT_20095</name>
</gene>
<feature type="compositionally biased region" description="Basic and acidic residues" evidence="1">
    <location>
        <begin position="144"/>
        <end position="156"/>
    </location>
</feature>
<organism evidence="2 3">
    <name type="scientific">Serendipita vermifera MAFF 305830</name>
    <dbReference type="NCBI Taxonomy" id="933852"/>
    <lineage>
        <taxon>Eukaryota</taxon>
        <taxon>Fungi</taxon>
        <taxon>Dikarya</taxon>
        <taxon>Basidiomycota</taxon>
        <taxon>Agaricomycotina</taxon>
        <taxon>Agaricomycetes</taxon>
        <taxon>Sebacinales</taxon>
        <taxon>Serendipitaceae</taxon>
        <taxon>Serendipita</taxon>
    </lineage>
</organism>
<evidence type="ECO:0000313" key="3">
    <source>
        <dbReference type="Proteomes" id="UP000054097"/>
    </source>
</evidence>
<feature type="compositionally biased region" description="Basic and acidic residues" evidence="1">
    <location>
        <begin position="183"/>
        <end position="205"/>
    </location>
</feature>
<dbReference type="OrthoDB" id="2564465at2759"/>
<feature type="compositionally biased region" description="Polar residues" evidence="1">
    <location>
        <begin position="26"/>
        <end position="44"/>
    </location>
</feature>
<protein>
    <submittedName>
        <fullName evidence="2">Uncharacterized protein</fullName>
    </submittedName>
</protein>